<dbReference type="AlphaFoldDB" id="A0A1A6GJX6"/>
<dbReference type="InterPro" id="IPR010442">
    <property type="entry name" value="PET_domain"/>
</dbReference>
<evidence type="ECO:0000256" key="1">
    <source>
        <dbReference type="ARBA" id="ARBA00022737"/>
    </source>
</evidence>
<evidence type="ECO:0000313" key="5">
    <source>
        <dbReference type="Proteomes" id="UP000092124"/>
    </source>
</evidence>
<sequence>MSVQNSDWSLQQDGPMLREPDPLVNSDSDSDHQPVEGYEETSVQVPPGSSLSPPCLDINQASNWPAFRTLLQQLPPQDSDERYCLALGEEELAQLRLFCAQRKQKSLGQGVARLLPPKLEGHTCEKVGSMSLPSPSLTLPLPTPSALSLLQKGLWGV</sequence>
<evidence type="ECO:0000256" key="2">
    <source>
        <dbReference type="SAM" id="MobiDB-lite"/>
    </source>
</evidence>
<dbReference type="PANTHER" id="PTHR24211:SF35">
    <property type="entry name" value="PRICKLE-LIKE PROTEIN 4"/>
    <property type="match status" value="1"/>
</dbReference>
<gene>
    <name evidence="4" type="ORF">A6R68_05798</name>
</gene>
<reference evidence="4 5" key="1">
    <citation type="submission" date="2016-06" db="EMBL/GenBank/DDBJ databases">
        <title>The Draft Genome Sequence and Annotation of the Desert Woodrat Neotoma lepida.</title>
        <authorList>
            <person name="Campbell M."/>
            <person name="Oakeson K.F."/>
            <person name="Yandell M."/>
            <person name="Halpert J.R."/>
            <person name="Dearing D."/>
        </authorList>
    </citation>
    <scope>NUCLEOTIDE SEQUENCE [LARGE SCALE GENOMIC DNA]</scope>
    <source>
        <strain evidence="4">417</strain>
        <tissue evidence="4">Liver</tissue>
    </source>
</reference>
<dbReference type="EMBL" id="LZPO01089559">
    <property type="protein sequence ID" value="OBS65637.1"/>
    <property type="molecule type" value="Genomic_DNA"/>
</dbReference>
<comment type="caution">
    <text evidence="4">The sequence shown here is derived from an EMBL/GenBank/DDBJ whole genome shotgun (WGS) entry which is preliminary data.</text>
</comment>
<keyword evidence="5" id="KW-1185">Reference proteome</keyword>
<feature type="domain" description="PET" evidence="3">
    <location>
        <begin position="10"/>
        <end position="120"/>
    </location>
</feature>
<dbReference type="InterPro" id="IPR047120">
    <property type="entry name" value="Pk/Esn/Tes"/>
</dbReference>
<feature type="region of interest" description="Disordered" evidence="2">
    <location>
        <begin position="1"/>
        <end position="54"/>
    </location>
</feature>
<dbReference type="STRING" id="56216.A0A1A6GJX6"/>
<keyword evidence="1" id="KW-0677">Repeat</keyword>
<dbReference type="Proteomes" id="UP000092124">
    <property type="component" value="Unassembled WGS sequence"/>
</dbReference>
<dbReference type="OrthoDB" id="10069167at2759"/>
<evidence type="ECO:0000313" key="4">
    <source>
        <dbReference type="EMBL" id="OBS65637.1"/>
    </source>
</evidence>
<dbReference type="PROSITE" id="PS51303">
    <property type="entry name" value="PET"/>
    <property type="match status" value="1"/>
</dbReference>
<feature type="compositionally biased region" description="Polar residues" evidence="2">
    <location>
        <begin position="41"/>
        <end position="52"/>
    </location>
</feature>
<dbReference type="PANTHER" id="PTHR24211">
    <property type="entry name" value="LIM DOMAIN-CONTAINING PROTEIN"/>
    <property type="match status" value="1"/>
</dbReference>
<feature type="compositionally biased region" description="Polar residues" evidence="2">
    <location>
        <begin position="1"/>
        <end position="12"/>
    </location>
</feature>
<proteinExistence type="predicted"/>
<protein>
    <recommendedName>
        <fullName evidence="3">PET domain-containing protein</fullName>
    </recommendedName>
</protein>
<dbReference type="GO" id="GO:0008270">
    <property type="term" value="F:zinc ion binding"/>
    <property type="evidence" value="ECO:0007669"/>
    <property type="project" value="InterPro"/>
</dbReference>
<name>A0A1A6GJX6_NEOLE</name>
<evidence type="ECO:0000259" key="3">
    <source>
        <dbReference type="PROSITE" id="PS51303"/>
    </source>
</evidence>
<organism evidence="4 5">
    <name type="scientific">Neotoma lepida</name>
    <name type="common">Desert woodrat</name>
    <dbReference type="NCBI Taxonomy" id="56216"/>
    <lineage>
        <taxon>Eukaryota</taxon>
        <taxon>Metazoa</taxon>
        <taxon>Chordata</taxon>
        <taxon>Craniata</taxon>
        <taxon>Vertebrata</taxon>
        <taxon>Euteleostomi</taxon>
        <taxon>Mammalia</taxon>
        <taxon>Eutheria</taxon>
        <taxon>Euarchontoglires</taxon>
        <taxon>Glires</taxon>
        <taxon>Rodentia</taxon>
        <taxon>Myomorpha</taxon>
        <taxon>Muroidea</taxon>
        <taxon>Cricetidae</taxon>
        <taxon>Neotominae</taxon>
        <taxon>Neotoma</taxon>
    </lineage>
</organism>
<dbReference type="Pfam" id="PF06297">
    <property type="entry name" value="PET"/>
    <property type="match status" value="1"/>
</dbReference>
<accession>A0A1A6GJX6</accession>
<dbReference type="CDD" id="cd09828">
    <property type="entry name" value="PET_OEBT"/>
    <property type="match status" value="1"/>
</dbReference>